<feature type="transmembrane region" description="Helical" evidence="2">
    <location>
        <begin position="171"/>
        <end position="195"/>
    </location>
</feature>
<comment type="caution">
    <text evidence="3">The sequence shown here is derived from an EMBL/GenBank/DDBJ whole genome shotgun (WGS) entry which is preliminary data.</text>
</comment>
<dbReference type="Proteomes" id="UP000669179">
    <property type="component" value="Unassembled WGS sequence"/>
</dbReference>
<reference evidence="3" key="1">
    <citation type="submission" date="2021-03" db="EMBL/GenBank/DDBJ databases">
        <authorList>
            <person name="Kanchanasin P."/>
            <person name="Saeng-In P."/>
            <person name="Phongsopitanun W."/>
            <person name="Yuki M."/>
            <person name="Kudo T."/>
            <person name="Ohkuma M."/>
            <person name="Tanasupawat S."/>
        </authorList>
    </citation>
    <scope>NUCLEOTIDE SEQUENCE</scope>
    <source>
        <strain evidence="3">GKU 128</strain>
    </source>
</reference>
<keyword evidence="2" id="KW-0812">Transmembrane</keyword>
<protein>
    <submittedName>
        <fullName evidence="3">Uncharacterized protein</fullName>
    </submittedName>
</protein>
<dbReference type="RefSeq" id="WP_208255260.1">
    <property type="nucleotide sequence ID" value="NZ_JAGEOJ010000004.1"/>
</dbReference>
<keyword evidence="2" id="KW-1133">Transmembrane helix</keyword>
<feature type="transmembrane region" description="Helical" evidence="2">
    <location>
        <begin position="6"/>
        <end position="25"/>
    </location>
</feature>
<accession>A0A939T360</accession>
<name>A0A939T360_9ACTN</name>
<feature type="transmembrane region" description="Helical" evidence="2">
    <location>
        <begin position="107"/>
        <end position="124"/>
    </location>
</feature>
<feature type="transmembrane region" description="Helical" evidence="2">
    <location>
        <begin position="261"/>
        <end position="282"/>
    </location>
</feature>
<feature type="transmembrane region" description="Helical" evidence="2">
    <location>
        <begin position="53"/>
        <end position="76"/>
    </location>
</feature>
<evidence type="ECO:0000256" key="1">
    <source>
        <dbReference type="SAM" id="MobiDB-lite"/>
    </source>
</evidence>
<keyword evidence="2" id="KW-0472">Membrane</keyword>
<organism evidence="3 4">
    <name type="scientific">Actinomadura barringtoniae</name>
    <dbReference type="NCBI Taxonomy" id="1427535"/>
    <lineage>
        <taxon>Bacteria</taxon>
        <taxon>Bacillati</taxon>
        <taxon>Actinomycetota</taxon>
        <taxon>Actinomycetes</taxon>
        <taxon>Streptosporangiales</taxon>
        <taxon>Thermomonosporaceae</taxon>
        <taxon>Actinomadura</taxon>
    </lineage>
</organism>
<feature type="transmembrane region" description="Helical" evidence="2">
    <location>
        <begin position="233"/>
        <end position="255"/>
    </location>
</feature>
<dbReference type="EMBL" id="JAGEOJ010000004">
    <property type="protein sequence ID" value="MBO2447623.1"/>
    <property type="molecule type" value="Genomic_DNA"/>
</dbReference>
<feature type="transmembrane region" description="Helical" evidence="2">
    <location>
        <begin position="136"/>
        <end position="159"/>
    </location>
</feature>
<feature type="region of interest" description="Disordered" evidence="1">
    <location>
        <begin position="286"/>
        <end position="320"/>
    </location>
</feature>
<feature type="transmembrane region" description="Helical" evidence="2">
    <location>
        <begin position="207"/>
        <end position="226"/>
    </location>
</feature>
<evidence type="ECO:0000313" key="4">
    <source>
        <dbReference type="Proteomes" id="UP000669179"/>
    </source>
</evidence>
<feature type="compositionally biased region" description="Basic residues" evidence="1">
    <location>
        <begin position="305"/>
        <end position="320"/>
    </location>
</feature>
<feature type="transmembrane region" description="Helical" evidence="2">
    <location>
        <begin position="82"/>
        <end position="100"/>
    </location>
</feature>
<gene>
    <name evidence="3" type="ORF">J4573_11035</name>
</gene>
<keyword evidence="4" id="KW-1185">Reference proteome</keyword>
<sequence>MELGHWATIVAFLSTGTCFVGMAFLKTATDRMPPLHGARPFALAAAMLSSRTWAIGFGVIGLGFALQFVALTALVLPAVQPAMLAGAVLLPLIAAAGLGERLGRRELLCLVLAAVAVVLYARAADHAYSFDRTPSAPLVLAALFPSLTLPAVLFLASDLRRKGAHERPLSGVVYGVSTGMLIGAAEVAIMGMVTLDHPLGDLVTSPYPYLFFAATALAAGQIQIAFQRCRLIIVGFLVIMTANPQMLLVSTALYGRGWEPHTGAMGSLAGGLLVNFAAIWLVPRHEEDEPDEQEAPAREYVQGGSRRRSAGSRTPARRGR</sequence>
<evidence type="ECO:0000256" key="2">
    <source>
        <dbReference type="SAM" id="Phobius"/>
    </source>
</evidence>
<evidence type="ECO:0000313" key="3">
    <source>
        <dbReference type="EMBL" id="MBO2447623.1"/>
    </source>
</evidence>
<proteinExistence type="predicted"/>
<dbReference type="AlphaFoldDB" id="A0A939T360"/>